<dbReference type="Proteomes" id="UP000016943">
    <property type="component" value="Chromosome"/>
</dbReference>
<dbReference type="PATRIC" id="fig|1348662.3.peg.7"/>
<dbReference type="KEGG" id="caz:CARG_00030"/>
<dbReference type="STRING" id="1348662.CARG_00030"/>
<accession>U3GXU5</accession>
<protein>
    <submittedName>
        <fullName evidence="1">Uncharacterized protein</fullName>
    </submittedName>
</protein>
<evidence type="ECO:0000313" key="2">
    <source>
        <dbReference type="Proteomes" id="UP000016943"/>
    </source>
</evidence>
<reference evidence="1 2" key="1">
    <citation type="journal article" date="2013" name="Genome Announc.">
        <title>Whole-Genome Sequence of the Clinical Strain Corynebacterium argentoratense DSM 44202, Isolated from a Human Throat Specimen.</title>
        <authorList>
            <person name="Bomholt C."/>
            <person name="Glaub A."/>
            <person name="Gravermann K."/>
            <person name="Albersmeier A."/>
            <person name="Brinkrolf K."/>
            <person name="Ruckert C."/>
            <person name="Tauch A."/>
        </authorList>
    </citation>
    <scope>NUCLEOTIDE SEQUENCE [LARGE SCALE GENOMIC DNA]</scope>
    <source>
        <strain evidence="1">DSM 44202</strain>
    </source>
</reference>
<evidence type="ECO:0000313" key="1">
    <source>
        <dbReference type="EMBL" id="AGU14217.1"/>
    </source>
</evidence>
<name>U3GXU5_9CORY</name>
<dbReference type="EMBL" id="CP006365">
    <property type="protein sequence ID" value="AGU14217.1"/>
    <property type="molecule type" value="Genomic_DNA"/>
</dbReference>
<dbReference type="AlphaFoldDB" id="U3GXU5"/>
<dbReference type="HOGENOM" id="CLU_2988927_0_0_11"/>
<proteinExistence type="predicted"/>
<organism evidence="1 2">
    <name type="scientific">Corynebacterium argentoratense DSM 44202</name>
    <dbReference type="NCBI Taxonomy" id="1348662"/>
    <lineage>
        <taxon>Bacteria</taxon>
        <taxon>Bacillati</taxon>
        <taxon>Actinomycetota</taxon>
        <taxon>Actinomycetes</taxon>
        <taxon>Mycobacteriales</taxon>
        <taxon>Corynebacteriaceae</taxon>
        <taxon>Corynebacterium</taxon>
    </lineage>
</organism>
<keyword evidence="2" id="KW-1185">Reference proteome</keyword>
<sequence>MGTSKHEAVVRSIVAQATRMLEDAQVADLARELVPGYSVMDRRLRAAEGGVGDDGFS</sequence>
<gene>
    <name evidence="1" type="ORF">CARG_00030</name>
</gene>